<dbReference type="InterPro" id="IPR008571">
    <property type="entry name" value="HerA-like"/>
</dbReference>
<reference evidence="2 3" key="1">
    <citation type="submission" date="2021-03" db="EMBL/GenBank/DDBJ databases">
        <title>Genomic Encyclopedia of Type Strains, Phase IV (KMG-IV): sequencing the most valuable type-strain genomes for metagenomic binning, comparative biology and taxonomic classification.</title>
        <authorList>
            <person name="Goeker M."/>
        </authorList>
    </citation>
    <scope>NUCLEOTIDE SEQUENCE [LARGE SCALE GENOMIC DNA]</scope>
    <source>
        <strain evidence="2 3">DSM 3984</strain>
    </source>
</reference>
<dbReference type="Proteomes" id="UP000783390">
    <property type="component" value="Unassembled WGS sequence"/>
</dbReference>
<dbReference type="EMBL" id="JAGGJZ010000013">
    <property type="protein sequence ID" value="MBP1890828.1"/>
    <property type="molecule type" value="Genomic_DNA"/>
</dbReference>
<accession>A0ABS4F3J7</accession>
<dbReference type="PANTHER" id="PTHR42957:SF1">
    <property type="entry name" value="HELICASE MJ1565-RELATED"/>
    <property type="match status" value="1"/>
</dbReference>
<evidence type="ECO:0000313" key="2">
    <source>
        <dbReference type="EMBL" id="MBP1890828.1"/>
    </source>
</evidence>
<dbReference type="InterPro" id="IPR027417">
    <property type="entry name" value="P-loop_NTPase"/>
</dbReference>
<organism evidence="2 3">
    <name type="scientific">Clostridium moniliforme</name>
    <dbReference type="NCBI Taxonomy" id="39489"/>
    <lineage>
        <taxon>Bacteria</taxon>
        <taxon>Bacillati</taxon>
        <taxon>Bacillota</taxon>
        <taxon>Clostridia</taxon>
        <taxon>Eubacteriales</taxon>
        <taxon>Clostridiaceae</taxon>
        <taxon>Clostridium</taxon>
    </lineage>
</organism>
<dbReference type="InterPro" id="IPR002789">
    <property type="entry name" value="HerA_central"/>
</dbReference>
<name>A0ABS4F3J7_9CLOT</name>
<sequence length="611" mass="71490">MDNDILKVGEVIEVRGQKIRAKVYEQKNSLYINYNGKVVKNISVGGFIKIRTGFSNIIGKIEGEYIVEDNNSYRYKNSTEEIKRILEIRIVGCIDSSNKFKRGLTQLPLISNYIYVLREEEVEEVFAFSNKNESRIQIGNIISYEDYKLKLGVQELFASHIGIFGNTGSGKSNTLAKIYTELFNIYSDNDNFKKNSKFLLIDFNGEYENSICKDEYKKVYHLSTRQQGDKYPLDIEYLFELEFWAIITEATEKTQQPFLKICIKKFKEIVNSKDTCGKVVNEVNKIFNNIFNCGDKYMLLRSKYKDLVDIFFNNITEDEKRIFNILIFNSSRNSFYIKRKDVKDEYLNNFEEYKSNEYVITLNNKLIRENCNFNSDNINYFDLFYFTVKIMYLGGLQRSYINEEHIAPLIKRLDIRLNDLRKVFTSNIYNTDNSNMVVISLVDVNINMRKIIPMIICKKEYDKQKLSVEKKFFNIIIDEAHNILSSNSERESAMWKDYRLEVFEEIIKEGRKFGTFLTISSQRPSDISDTLISQLHNYFLHRLVNNEDIKAIGKSVSFLDNASYEMIPILPQGACIFTGMASNFPVLVQVDKLDEDKQPKSETIKVEELWS</sequence>
<dbReference type="Pfam" id="PF01935">
    <property type="entry name" value="DUF87"/>
    <property type="match status" value="1"/>
</dbReference>
<evidence type="ECO:0000313" key="3">
    <source>
        <dbReference type="Proteomes" id="UP000783390"/>
    </source>
</evidence>
<comment type="caution">
    <text evidence="2">The sequence shown here is derived from an EMBL/GenBank/DDBJ whole genome shotgun (WGS) entry which is preliminary data.</text>
</comment>
<feature type="domain" description="Helicase HerA central" evidence="1">
    <location>
        <begin position="136"/>
        <end position="337"/>
    </location>
</feature>
<dbReference type="RefSeq" id="WP_209797743.1">
    <property type="nucleotide sequence ID" value="NZ_JAGGJZ010000013.1"/>
</dbReference>
<proteinExistence type="predicted"/>
<protein>
    <submittedName>
        <fullName evidence="2">DNA helicase HerA-like ATPase</fullName>
    </submittedName>
</protein>
<dbReference type="PANTHER" id="PTHR42957">
    <property type="entry name" value="HELICASE MJ1565-RELATED"/>
    <property type="match status" value="1"/>
</dbReference>
<keyword evidence="3" id="KW-1185">Reference proteome</keyword>
<evidence type="ECO:0000259" key="1">
    <source>
        <dbReference type="Pfam" id="PF01935"/>
    </source>
</evidence>
<dbReference type="SUPFAM" id="SSF52540">
    <property type="entry name" value="P-loop containing nucleoside triphosphate hydrolases"/>
    <property type="match status" value="1"/>
</dbReference>
<gene>
    <name evidence="2" type="ORF">J2Z53_002450</name>
</gene>
<dbReference type="Gene3D" id="3.40.50.300">
    <property type="entry name" value="P-loop containing nucleotide triphosphate hydrolases"/>
    <property type="match status" value="2"/>
</dbReference>